<dbReference type="GO" id="GO:0016567">
    <property type="term" value="P:protein ubiquitination"/>
    <property type="evidence" value="ECO:0007669"/>
    <property type="project" value="UniProtKB-UniRule"/>
</dbReference>
<reference evidence="7 9" key="1">
    <citation type="journal article" date="2017" name="Nature">
        <title>The sunflower genome provides insights into oil metabolism, flowering and Asterid evolution.</title>
        <authorList>
            <person name="Badouin H."/>
            <person name="Gouzy J."/>
            <person name="Grassa C.J."/>
            <person name="Murat F."/>
            <person name="Staton S.E."/>
            <person name="Cottret L."/>
            <person name="Lelandais-Briere C."/>
            <person name="Owens G.L."/>
            <person name="Carrere S."/>
            <person name="Mayjonade B."/>
            <person name="Legrand L."/>
            <person name="Gill N."/>
            <person name="Kane N.C."/>
            <person name="Bowers J.E."/>
            <person name="Hubner S."/>
            <person name="Bellec A."/>
            <person name="Berard A."/>
            <person name="Berges H."/>
            <person name="Blanchet N."/>
            <person name="Boniface M.C."/>
            <person name="Brunel D."/>
            <person name="Catrice O."/>
            <person name="Chaidir N."/>
            <person name="Claudel C."/>
            <person name="Donnadieu C."/>
            <person name="Faraut T."/>
            <person name="Fievet G."/>
            <person name="Helmstetter N."/>
            <person name="King M."/>
            <person name="Knapp S.J."/>
            <person name="Lai Z."/>
            <person name="Le Paslier M.C."/>
            <person name="Lippi Y."/>
            <person name="Lorenzon L."/>
            <person name="Mandel J.R."/>
            <person name="Marage G."/>
            <person name="Marchand G."/>
            <person name="Marquand E."/>
            <person name="Bret-Mestries E."/>
            <person name="Morien E."/>
            <person name="Nambeesan S."/>
            <person name="Nguyen T."/>
            <person name="Pegot-Espagnet P."/>
            <person name="Pouilly N."/>
            <person name="Raftis F."/>
            <person name="Sallet E."/>
            <person name="Schiex T."/>
            <person name="Thomas J."/>
            <person name="Vandecasteele C."/>
            <person name="Vares D."/>
            <person name="Vear F."/>
            <person name="Vautrin S."/>
            <person name="Crespi M."/>
            <person name="Mangin B."/>
            <person name="Burke J.M."/>
            <person name="Salse J."/>
            <person name="Munos S."/>
            <person name="Vincourt P."/>
            <person name="Rieseberg L.H."/>
            <person name="Langlade N.B."/>
        </authorList>
    </citation>
    <scope>NUCLEOTIDE SEQUENCE [LARGE SCALE GENOMIC DNA]</scope>
    <source>
        <strain evidence="9">cv. SF193</strain>
        <tissue evidence="7">Leaves</tissue>
    </source>
</reference>
<dbReference type="PANTHER" id="PTHR22849">
    <property type="entry name" value="WDSAM1 PROTEIN"/>
    <property type="match status" value="1"/>
</dbReference>
<reference evidence="8" key="2">
    <citation type="submission" date="2017-02" db="EMBL/GenBank/DDBJ databases">
        <title>Sunflower complete genome.</title>
        <authorList>
            <person name="Langlade N."/>
            <person name="Munos S."/>
        </authorList>
    </citation>
    <scope>NUCLEOTIDE SEQUENCE [LARGE SCALE GENOMIC DNA]</scope>
    <source>
        <tissue evidence="8">Leaves</tissue>
    </source>
</reference>
<dbReference type="InterPro" id="IPR013083">
    <property type="entry name" value="Znf_RING/FYVE/PHD"/>
</dbReference>
<gene>
    <name evidence="8" type="ORF">HannXRQ_Chr01g0025781</name>
    <name evidence="7" type="ORF">HanXRQr2_Chr01g0038171</name>
</gene>
<evidence type="ECO:0000256" key="3">
    <source>
        <dbReference type="ARBA" id="ARBA00022679"/>
    </source>
</evidence>
<dbReference type="CDD" id="cd16664">
    <property type="entry name" value="RING-Ubox_PUB"/>
    <property type="match status" value="1"/>
</dbReference>
<dbReference type="PANTHER" id="PTHR22849:SF167">
    <property type="entry name" value="U-BOX DOMAIN-CONTAINING PROTEIN"/>
    <property type="match status" value="1"/>
</dbReference>
<dbReference type="Pfam" id="PF04564">
    <property type="entry name" value="U-box"/>
    <property type="match status" value="1"/>
</dbReference>
<evidence type="ECO:0000313" key="8">
    <source>
        <dbReference type="EMBL" id="OTG38075.1"/>
    </source>
</evidence>
<dbReference type="InterPro" id="IPR003613">
    <property type="entry name" value="Ubox_domain"/>
</dbReference>
<keyword evidence="3 5" id="KW-0808">Transferase</keyword>
<dbReference type="InterPro" id="IPR045185">
    <property type="entry name" value="PUB22/23/24-like"/>
</dbReference>
<dbReference type="EC" id="2.3.2.27" evidence="5"/>
<dbReference type="GO" id="GO:0061630">
    <property type="term" value="F:ubiquitin protein ligase activity"/>
    <property type="evidence" value="ECO:0007669"/>
    <property type="project" value="UniProtKB-UniRule"/>
</dbReference>
<evidence type="ECO:0000259" key="6">
    <source>
        <dbReference type="PROSITE" id="PS51698"/>
    </source>
</evidence>
<dbReference type="InterPro" id="IPR058678">
    <property type="entry name" value="ARM_PUB"/>
</dbReference>
<evidence type="ECO:0000313" key="7">
    <source>
        <dbReference type="EMBL" id="KAF5823420.1"/>
    </source>
</evidence>
<dbReference type="SUPFAM" id="SSF57850">
    <property type="entry name" value="RING/U-box"/>
    <property type="match status" value="1"/>
</dbReference>
<dbReference type="SUPFAM" id="SSF48371">
    <property type="entry name" value="ARM repeat"/>
    <property type="match status" value="1"/>
</dbReference>
<dbReference type="STRING" id="4232.A0A251VRA7"/>
<dbReference type="Gene3D" id="3.30.40.10">
    <property type="entry name" value="Zinc/RING finger domain, C3HC4 (zinc finger)"/>
    <property type="match status" value="1"/>
</dbReference>
<dbReference type="InterPro" id="IPR011989">
    <property type="entry name" value="ARM-like"/>
</dbReference>
<reference evidence="7" key="3">
    <citation type="submission" date="2020-06" db="EMBL/GenBank/DDBJ databases">
        <title>Helianthus annuus Genome sequencing and assembly Release 2.</title>
        <authorList>
            <person name="Gouzy J."/>
            <person name="Langlade N."/>
            <person name="Munos S."/>
        </authorList>
    </citation>
    <scope>NUCLEOTIDE SEQUENCE</scope>
    <source>
        <tissue evidence="7">Leaves</tissue>
    </source>
</reference>
<keyword evidence="4 5" id="KW-0833">Ubl conjugation pathway</keyword>
<keyword evidence="9" id="KW-1185">Reference proteome</keyword>
<evidence type="ECO:0000256" key="2">
    <source>
        <dbReference type="ARBA" id="ARBA00004906"/>
    </source>
</evidence>
<dbReference type="EMBL" id="CM007890">
    <property type="protein sequence ID" value="OTG38075.1"/>
    <property type="molecule type" value="Genomic_DNA"/>
</dbReference>
<feature type="domain" description="U-box" evidence="6">
    <location>
        <begin position="9"/>
        <end position="84"/>
    </location>
</feature>
<comment type="catalytic activity">
    <reaction evidence="1 5">
        <text>S-ubiquitinyl-[E2 ubiquitin-conjugating enzyme]-L-cysteine + [acceptor protein]-L-lysine = [E2 ubiquitin-conjugating enzyme]-L-cysteine + N(6)-ubiquitinyl-[acceptor protein]-L-lysine.</text>
        <dbReference type="EC" id="2.3.2.27"/>
    </reaction>
</comment>
<accession>A0A251VRA7</accession>
<dbReference type="SMART" id="SM00504">
    <property type="entry name" value="Ubox"/>
    <property type="match status" value="1"/>
</dbReference>
<dbReference type="AlphaFoldDB" id="A0A251VRA7"/>
<dbReference type="Proteomes" id="UP000215914">
    <property type="component" value="Chromosome 1"/>
</dbReference>
<evidence type="ECO:0000256" key="4">
    <source>
        <dbReference type="ARBA" id="ARBA00022786"/>
    </source>
</evidence>
<dbReference type="PROSITE" id="PS51698">
    <property type="entry name" value="U_BOX"/>
    <property type="match status" value="1"/>
</dbReference>
<dbReference type="InterPro" id="IPR016024">
    <property type="entry name" value="ARM-type_fold"/>
</dbReference>
<dbReference type="Pfam" id="PF25598">
    <property type="entry name" value="ARM_PUB"/>
    <property type="match status" value="1"/>
</dbReference>
<dbReference type="OMA" id="EIDIPCF"/>
<dbReference type="FunCoup" id="A0A251VRA7">
    <property type="interactions" value="164"/>
</dbReference>
<dbReference type="OrthoDB" id="10064100at2759"/>
<evidence type="ECO:0000256" key="1">
    <source>
        <dbReference type="ARBA" id="ARBA00000900"/>
    </source>
</evidence>
<dbReference type="EMBL" id="MNCJ02000316">
    <property type="protein sequence ID" value="KAF5823420.1"/>
    <property type="molecule type" value="Genomic_DNA"/>
</dbReference>
<comment type="pathway">
    <text evidence="2 5">Protein modification; protein ubiquitination.</text>
</comment>
<dbReference type="GO" id="GO:0006952">
    <property type="term" value="P:defense response"/>
    <property type="evidence" value="ECO:0007669"/>
    <property type="project" value="UniProtKB-ARBA"/>
</dbReference>
<name>A0A251VRA7_HELAN</name>
<dbReference type="InParanoid" id="A0A251VRA7"/>
<dbReference type="FunFam" id="3.30.40.10:FF:000437">
    <property type="entry name" value="RING-type E3 ubiquitin transferase"/>
    <property type="match status" value="1"/>
</dbReference>
<proteinExistence type="predicted"/>
<organism evidence="8 9">
    <name type="scientific">Helianthus annuus</name>
    <name type="common">Common sunflower</name>
    <dbReference type="NCBI Taxonomy" id="4232"/>
    <lineage>
        <taxon>Eukaryota</taxon>
        <taxon>Viridiplantae</taxon>
        <taxon>Streptophyta</taxon>
        <taxon>Embryophyta</taxon>
        <taxon>Tracheophyta</taxon>
        <taxon>Spermatophyta</taxon>
        <taxon>Magnoliopsida</taxon>
        <taxon>eudicotyledons</taxon>
        <taxon>Gunneridae</taxon>
        <taxon>Pentapetalae</taxon>
        <taxon>asterids</taxon>
        <taxon>campanulids</taxon>
        <taxon>Asterales</taxon>
        <taxon>Asteraceae</taxon>
        <taxon>Asteroideae</taxon>
        <taxon>Heliantheae alliance</taxon>
        <taxon>Heliantheae</taxon>
        <taxon>Helianthus</taxon>
    </lineage>
</organism>
<dbReference type="Gene3D" id="1.25.10.10">
    <property type="entry name" value="Leucine-rich Repeat Variant"/>
    <property type="match status" value="1"/>
</dbReference>
<comment type="function">
    <text evidence="5">Functions as an E3 ubiquitin ligase.</text>
</comment>
<evidence type="ECO:0000256" key="5">
    <source>
        <dbReference type="RuleBase" id="RU369093"/>
    </source>
</evidence>
<dbReference type="InterPro" id="IPR045210">
    <property type="entry name" value="RING-Ubox_PUB"/>
</dbReference>
<sequence>MTDLHDDVEVPSFFLCPILLEIMKDPVTLSTGITYDRDSIEKWLFVHKKGVCPVTKQVVDDIELTPNHTLRRLIQSWCALNPSSGVQNFPTPRIPITKTEIIKLLNDSKLPHMQTNSLKRLKTVVLENEMNKRLMESVGAVDQLASIVNNMKNSITSSSPPRDTTPADEALSILYHLNLSPTGLKSLSLNTGDFMEMLTNKMQRGASRETRTYAVMLTKSILEVTDQPMQLTLLNPNFFLQLIQILMDQISKKGTKATLKILINVCGWGRNRIKAAEAGVVPVLIETLLNSTKRRVSEMILVLLDQICECAEGRAELLNHAGGLAVVSKKIFRVSSVASEKAVRILHSVAKFSGNQSVLQEMLQVGVVGKLCLVVQVECGKKMKGHATEVLKMHSRVWKSSSCIPYNLISSYPC</sequence>
<dbReference type="Gramene" id="mRNA:HanXRQr2_Chr01g0038171">
    <property type="protein sequence ID" value="CDS:HanXRQr2_Chr01g0038171.1"/>
    <property type="gene ID" value="HanXRQr2_Chr01g0038171"/>
</dbReference>
<evidence type="ECO:0000313" key="9">
    <source>
        <dbReference type="Proteomes" id="UP000215914"/>
    </source>
</evidence>
<dbReference type="UniPathway" id="UPA00143"/>
<protein>
    <recommendedName>
        <fullName evidence="5 6">U-box domain-containing protein</fullName>
        <ecNumber evidence="5">2.3.2.27</ecNumber>
    </recommendedName>
    <alternativeName>
        <fullName evidence="5">RING-type E3 ubiquitin transferase PUB</fullName>
    </alternativeName>
</protein>